<gene>
    <name evidence="3" type="ORF">TCMB3V08_LOCUS8968</name>
</gene>
<evidence type="ECO:0000313" key="3">
    <source>
        <dbReference type="EMBL" id="CAD7576398.1"/>
    </source>
</evidence>
<dbReference type="GO" id="GO:0003723">
    <property type="term" value="F:RNA binding"/>
    <property type="evidence" value="ECO:0007669"/>
    <property type="project" value="InterPro"/>
</dbReference>
<dbReference type="GO" id="GO:0000455">
    <property type="term" value="P:enzyme-directed rRNA pseudouridine synthesis"/>
    <property type="evidence" value="ECO:0007669"/>
    <property type="project" value="TreeGrafter"/>
</dbReference>
<dbReference type="InterPro" id="IPR006145">
    <property type="entry name" value="PsdUridine_synth_RsuA/RluA"/>
</dbReference>
<dbReference type="GO" id="GO:0009982">
    <property type="term" value="F:pseudouridine synthase activity"/>
    <property type="evidence" value="ECO:0007669"/>
    <property type="project" value="InterPro"/>
</dbReference>
<accession>A0A7R9JBQ7</accession>
<dbReference type="CDD" id="cd02869">
    <property type="entry name" value="PseudoU_synth_RluA_like"/>
    <property type="match status" value="1"/>
</dbReference>
<evidence type="ECO:0000259" key="2">
    <source>
        <dbReference type="Pfam" id="PF00849"/>
    </source>
</evidence>
<dbReference type="InterPro" id="IPR050188">
    <property type="entry name" value="RluA_PseudoU_synthase"/>
</dbReference>
<feature type="domain" description="Pseudouridine synthase RsuA/RluA-like" evidence="2">
    <location>
        <begin position="230"/>
        <end position="372"/>
    </location>
</feature>
<name>A0A7R9JBQ7_TIMCA</name>
<protein>
    <submittedName>
        <fullName evidence="3">(California timema) hypothetical protein</fullName>
    </submittedName>
</protein>
<reference evidence="3" key="1">
    <citation type="submission" date="2020-11" db="EMBL/GenBank/DDBJ databases">
        <authorList>
            <person name="Tran Van P."/>
        </authorList>
    </citation>
    <scope>NUCLEOTIDE SEQUENCE</scope>
</reference>
<sequence>MSVIKWNFLACEPGEANVTDSLVWKSDASPPTSIRDSWAGLSVPLVAKIGDPTHVINVPDISCSDEGKEYFVPSSTGITFVPTLNKSIDTNMHYCLKSASLKTLRTDSEINAYEHTVPSFYSTKTMNSSSTDSDNLGRSITREQLSLARRASFTQILTMPRNDLPKQLGAVLDSFKIYVIELPFKEPICFKSDNTGCKPNYSKFRPFNNDPRVFIETSQVGLVSTQVSLQLQLRKLYPELVNPGLKHDFYFVHRLDYATSGVICLALNKKACSEATLCFHQRKTKKYYLAVLRGHVSKELMYMNEAIGEDSREERGSHRMCTSSDLNCTSPRPAQTRMLILQRGLFDNYPATKVILRPITGRRHQLRVHCAHIGHTIVGDYTYSNRKDTLPYRTFLHSYRLVLPNNVELLDFQTLDPFTSSDPRNCWSPVETVNILDDRVFEKLDTDQ</sequence>
<dbReference type="Pfam" id="PF00849">
    <property type="entry name" value="PseudoU_synth_2"/>
    <property type="match status" value="1"/>
</dbReference>
<organism evidence="3">
    <name type="scientific">Timema californicum</name>
    <name type="common">California timema</name>
    <name type="synonym">Walking stick</name>
    <dbReference type="NCBI Taxonomy" id="61474"/>
    <lineage>
        <taxon>Eukaryota</taxon>
        <taxon>Metazoa</taxon>
        <taxon>Ecdysozoa</taxon>
        <taxon>Arthropoda</taxon>
        <taxon>Hexapoda</taxon>
        <taxon>Insecta</taxon>
        <taxon>Pterygota</taxon>
        <taxon>Neoptera</taxon>
        <taxon>Polyneoptera</taxon>
        <taxon>Phasmatodea</taxon>
        <taxon>Timematodea</taxon>
        <taxon>Timematoidea</taxon>
        <taxon>Timematidae</taxon>
        <taxon>Timema</taxon>
    </lineage>
</organism>
<dbReference type="PANTHER" id="PTHR21600">
    <property type="entry name" value="MITOCHONDRIAL RNA PSEUDOURIDINE SYNTHASE"/>
    <property type="match status" value="1"/>
</dbReference>
<dbReference type="EMBL" id="OE184193">
    <property type="protein sequence ID" value="CAD7576398.1"/>
    <property type="molecule type" value="Genomic_DNA"/>
</dbReference>
<dbReference type="Gene3D" id="3.30.2350.10">
    <property type="entry name" value="Pseudouridine synthase"/>
    <property type="match status" value="1"/>
</dbReference>
<dbReference type="InterPro" id="IPR020103">
    <property type="entry name" value="PsdUridine_synth_cat_dom_sf"/>
</dbReference>
<evidence type="ECO:0000256" key="1">
    <source>
        <dbReference type="ARBA" id="ARBA00010876"/>
    </source>
</evidence>
<dbReference type="SUPFAM" id="SSF55120">
    <property type="entry name" value="Pseudouridine synthase"/>
    <property type="match status" value="1"/>
</dbReference>
<comment type="similarity">
    <text evidence="1">Belongs to the pseudouridine synthase RluA family.</text>
</comment>
<dbReference type="AlphaFoldDB" id="A0A7R9JBQ7"/>
<dbReference type="PANTHER" id="PTHR21600:SF87">
    <property type="entry name" value="RNA PSEUDOURIDYLATE SYNTHASE DOMAIN-CONTAINING PROTEIN 1"/>
    <property type="match status" value="1"/>
</dbReference>
<proteinExistence type="inferred from homology"/>